<evidence type="ECO:0000256" key="1">
    <source>
        <dbReference type="SAM" id="SignalP"/>
    </source>
</evidence>
<gene>
    <name evidence="2" type="ORF">RS130_10865</name>
</gene>
<proteinExistence type="predicted"/>
<organism evidence="2 3">
    <name type="scientific">Paraglaciecola aquimarina</name>
    <dbReference type="NCBI Taxonomy" id="1235557"/>
    <lineage>
        <taxon>Bacteria</taxon>
        <taxon>Pseudomonadati</taxon>
        <taxon>Pseudomonadota</taxon>
        <taxon>Gammaproteobacteria</taxon>
        <taxon>Alteromonadales</taxon>
        <taxon>Alteromonadaceae</taxon>
        <taxon>Paraglaciecola</taxon>
    </lineage>
</organism>
<dbReference type="RefSeq" id="WP_316025973.1">
    <property type="nucleotide sequence ID" value="NZ_JAWDIO010000002.1"/>
</dbReference>
<accession>A0ABU3SWH4</accession>
<reference evidence="2 3" key="1">
    <citation type="submission" date="2023-10" db="EMBL/GenBank/DDBJ databases">
        <title>Glaciecola aquimarina strain GGW-M5 nov., isolated from a coastal seawater.</title>
        <authorList>
            <person name="Bayburt H."/>
            <person name="Kim J.M."/>
            <person name="Choi B.J."/>
            <person name="Jeon C.O."/>
        </authorList>
    </citation>
    <scope>NUCLEOTIDE SEQUENCE [LARGE SCALE GENOMIC DNA]</scope>
    <source>
        <strain evidence="2 3">KCTC 32108</strain>
    </source>
</reference>
<dbReference type="EMBL" id="JAWDIO010000002">
    <property type="protein sequence ID" value="MDU0354366.1"/>
    <property type="molecule type" value="Genomic_DNA"/>
</dbReference>
<keyword evidence="1" id="KW-0732">Signal</keyword>
<feature type="chain" id="PRO_5046080775" description="PEP-CTERM sorting domain-containing protein" evidence="1">
    <location>
        <begin position="22"/>
        <end position="72"/>
    </location>
</feature>
<evidence type="ECO:0008006" key="4">
    <source>
        <dbReference type="Google" id="ProtNLM"/>
    </source>
</evidence>
<sequence length="72" mass="7631">MKKLFKTLSIAIASLSLLLQAANVSASVITFDYTDTVTVGGNFTVNVMTDLGANDLFGFGFDLTSLTNNSSF</sequence>
<protein>
    <recommendedName>
        <fullName evidence="4">PEP-CTERM sorting domain-containing protein</fullName>
    </recommendedName>
</protein>
<dbReference type="Proteomes" id="UP001247805">
    <property type="component" value="Unassembled WGS sequence"/>
</dbReference>
<evidence type="ECO:0000313" key="2">
    <source>
        <dbReference type="EMBL" id="MDU0354366.1"/>
    </source>
</evidence>
<evidence type="ECO:0000313" key="3">
    <source>
        <dbReference type="Proteomes" id="UP001247805"/>
    </source>
</evidence>
<name>A0ABU3SWH4_9ALTE</name>
<keyword evidence="3" id="KW-1185">Reference proteome</keyword>
<comment type="caution">
    <text evidence="2">The sequence shown here is derived from an EMBL/GenBank/DDBJ whole genome shotgun (WGS) entry which is preliminary data.</text>
</comment>
<feature type="signal peptide" evidence="1">
    <location>
        <begin position="1"/>
        <end position="21"/>
    </location>
</feature>